<feature type="transmembrane region" description="Helical" evidence="1">
    <location>
        <begin position="143"/>
        <end position="169"/>
    </location>
</feature>
<reference evidence="3 4" key="1">
    <citation type="journal article" date="2010" name="J. Bacteriol.">
        <title>Completed genome sequence of the anaerobic iron-oxidizing bacterium Acidovorax ebreus strain TPSY.</title>
        <authorList>
            <person name="Byrne-Bailey K.G."/>
            <person name="Weber K.A."/>
            <person name="Chair A.H."/>
            <person name="Bose S."/>
            <person name="Knox T."/>
            <person name="Spanbauer T.L."/>
            <person name="Chertkov O."/>
            <person name="Coates J.D."/>
        </authorList>
    </citation>
    <scope>NUCLEOTIDE SEQUENCE [LARGE SCALE GENOMIC DNA]</scope>
    <source>
        <strain evidence="3 4">TPSY</strain>
    </source>
</reference>
<organism evidence="3 4">
    <name type="scientific">Acidovorax ebreus (strain TPSY)</name>
    <name type="common">Diaphorobacter sp. (strain TPSY)</name>
    <dbReference type="NCBI Taxonomy" id="535289"/>
    <lineage>
        <taxon>Bacteria</taxon>
        <taxon>Pseudomonadati</taxon>
        <taxon>Pseudomonadota</taxon>
        <taxon>Betaproteobacteria</taxon>
        <taxon>Burkholderiales</taxon>
        <taxon>Comamonadaceae</taxon>
        <taxon>Diaphorobacter</taxon>
    </lineage>
</organism>
<keyword evidence="1" id="KW-0472">Membrane</keyword>
<dbReference type="AlphaFoldDB" id="A0A9J9U9X0"/>
<feature type="transmembrane region" description="Helical" evidence="1">
    <location>
        <begin position="7"/>
        <end position="24"/>
    </location>
</feature>
<feature type="transmembrane region" description="Helical" evidence="1">
    <location>
        <begin position="214"/>
        <end position="233"/>
    </location>
</feature>
<gene>
    <name evidence="3" type="ordered locus">Dtpsy_0192</name>
</gene>
<keyword evidence="1" id="KW-0812">Transmembrane</keyword>
<dbReference type="SUPFAM" id="SSF103481">
    <property type="entry name" value="Multidrug resistance efflux transporter EmrE"/>
    <property type="match status" value="1"/>
</dbReference>
<feature type="transmembrane region" description="Helical" evidence="1">
    <location>
        <begin position="240"/>
        <end position="259"/>
    </location>
</feature>
<protein>
    <recommendedName>
        <fullName evidence="2">EamA domain-containing protein</fullName>
    </recommendedName>
</protein>
<feature type="transmembrane region" description="Helical" evidence="1">
    <location>
        <begin position="265"/>
        <end position="288"/>
    </location>
</feature>
<evidence type="ECO:0000313" key="3">
    <source>
        <dbReference type="EMBL" id="ACM31677.1"/>
    </source>
</evidence>
<accession>A0A9J9U9X0</accession>
<evidence type="ECO:0000256" key="1">
    <source>
        <dbReference type="SAM" id="Phobius"/>
    </source>
</evidence>
<dbReference type="Pfam" id="PF00892">
    <property type="entry name" value="EamA"/>
    <property type="match status" value="1"/>
</dbReference>
<proteinExistence type="predicted"/>
<dbReference type="InterPro" id="IPR037185">
    <property type="entry name" value="EmrE-like"/>
</dbReference>
<dbReference type="PANTHER" id="PTHR22911">
    <property type="entry name" value="ACYL-MALONYL CONDENSING ENZYME-RELATED"/>
    <property type="match status" value="1"/>
</dbReference>
<dbReference type="Proteomes" id="UP000000450">
    <property type="component" value="Chromosome"/>
</dbReference>
<feature type="transmembrane region" description="Helical" evidence="1">
    <location>
        <begin position="66"/>
        <end position="84"/>
    </location>
</feature>
<dbReference type="InterPro" id="IPR000620">
    <property type="entry name" value="EamA_dom"/>
</dbReference>
<feature type="domain" description="EamA" evidence="2">
    <location>
        <begin position="7"/>
        <end position="134"/>
    </location>
</feature>
<dbReference type="EMBL" id="CP001392">
    <property type="protein sequence ID" value="ACM31677.1"/>
    <property type="molecule type" value="Genomic_DNA"/>
</dbReference>
<dbReference type="KEGG" id="dia:Dtpsy_0192"/>
<feature type="transmembrane region" description="Helical" evidence="1">
    <location>
        <begin position="181"/>
        <end position="199"/>
    </location>
</feature>
<evidence type="ECO:0000259" key="2">
    <source>
        <dbReference type="Pfam" id="PF00892"/>
    </source>
</evidence>
<feature type="transmembrane region" description="Helical" evidence="1">
    <location>
        <begin position="90"/>
        <end position="108"/>
    </location>
</feature>
<sequence length="313" mass="33292">MQSPLPALALLFNAFIWGLSWWPFRQMHGAGLHPLWATALMYGAILLVLLALRPGISAQLRQHRSLWLLALCSGLNNVAFNWAITIGDVVRVILLFYLMPAWSVLLAWRFLGERPTPQALARLLLAFSGVLLVLWPAEGGLPRLLAALTLADLLAILGGFTFAVTNVTLRRLHAVPGQARMVAMFGGCMLMALLAAQLGRSMGLVPPFPPLSATWAWVAALLAVVLLIGNWALQFGAARLAAGTTAIIMLSEVVFASGSSTLLGAAQLTGGTLAGGALILLAAGWSVWRPRVHAAGTPHAPSDKVTDTRPEAP</sequence>
<dbReference type="GO" id="GO:0016020">
    <property type="term" value="C:membrane"/>
    <property type="evidence" value="ECO:0007669"/>
    <property type="project" value="InterPro"/>
</dbReference>
<keyword evidence="1" id="KW-1133">Transmembrane helix</keyword>
<feature type="transmembrane region" description="Helical" evidence="1">
    <location>
        <begin position="36"/>
        <end position="54"/>
    </location>
</feature>
<feature type="transmembrane region" description="Helical" evidence="1">
    <location>
        <begin position="120"/>
        <end position="137"/>
    </location>
</feature>
<keyword evidence="4" id="KW-1185">Reference proteome</keyword>
<evidence type="ECO:0000313" key="4">
    <source>
        <dbReference type="Proteomes" id="UP000000450"/>
    </source>
</evidence>
<name>A0A9J9U9X0_ACIET</name>
<dbReference type="PANTHER" id="PTHR22911:SF137">
    <property type="entry name" value="SOLUTE CARRIER FAMILY 35 MEMBER G2-RELATED"/>
    <property type="match status" value="1"/>
</dbReference>
<dbReference type="RefSeq" id="WP_012655295.1">
    <property type="nucleotide sequence ID" value="NC_011992.1"/>
</dbReference>